<reference evidence="2 3" key="1">
    <citation type="submission" date="2018-06" db="EMBL/GenBank/DDBJ databases">
        <title>Comparative genomics of downy mildews reveals potential adaptations to biotrophy.</title>
        <authorList>
            <person name="Fletcher K."/>
            <person name="Klosterman S.J."/>
            <person name="Derevnina L."/>
            <person name="Martin F."/>
            <person name="Koike S."/>
            <person name="Reyes Chin-Wo S."/>
            <person name="Mou B."/>
            <person name="Michelmore R."/>
        </authorList>
    </citation>
    <scope>NUCLEOTIDE SEQUENCE [LARGE SCALE GENOMIC DNA]</scope>
    <source>
        <strain evidence="2 3">R13</strain>
    </source>
</reference>
<protein>
    <submittedName>
        <fullName evidence="2">Uncharacterized protein</fullName>
    </submittedName>
</protein>
<feature type="compositionally biased region" description="Low complexity" evidence="1">
    <location>
        <begin position="412"/>
        <end position="437"/>
    </location>
</feature>
<name>A0A3R7W220_9STRA</name>
<proteinExistence type="predicted"/>
<feature type="region of interest" description="Disordered" evidence="1">
    <location>
        <begin position="594"/>
        <end position="623"/>
    </location>
</feature>
<sequence length="664" mass="73388">MAMTEKQQQHSNVDYSDEENVAYVANQVSSKCTQNLLRNDVKKTGEAGQRDTVENKNIAIMEKATEISNDGNDKPEKQLCSESFTALGGSELPAGGHEKKINEKKMEAVVMKEISVSLSHKLVEKKIEEDVKVIGEFVEQFEEVNDEDMKQLTGYKDKETVLDIGNKSASDETIAVMSLVDGKAQSKDETCVDKVKDIGERKTIAASSVPQERMDIVMDAVQILEGKKTMTDNRSEGGGKMNAEDLSVWAAGVEPNSLLLKESNTGKASRPSGAEVKDAVGLIVATLVDDVVDSIDTKPAKAPSSPVCMPHLSADEAMELLEAHQGDDNVLLPEHDEIVDAVMEVESKNHGYQWFDEDEEDDEEIALHETTDDVFGFDGVVDLPGGVTQILEDYANTNRAGSVDTRIVPGNSSRSPSFASSGSSSSSSASCCSSASSSEDESKGFGSKKRRLSENNGPRKLLQYKKQKRVRSSELSNPPPRRLKRKRKIPKPVISSEFAVFDSEAADPILKGSYSVRKNRRACFQGNWGFNEEAFLDTESISPFEYTSHARVLQSRRKDDKRPISGKYGGFFKLRQPNGSLIKVREDQVDLQFLPMPSSDEEDEDEDEDEDMKGYESDEKDSDEVAASRYIVLGKGKNCFGRFLIRGYLSPESGRLTVKRRYLE</sequence>
<evidence type="ECO:0000313" key="3">
    <source>
        <dbReference type="Proteomes" id="UP000286097"/>
    </source>
</evidence>
<evidence type="ECO:0000256" key="1">
    <source>
        <dbReference type="SAM" id="MobiDB-lite"/>
    </source>
</evidence>
<organism evidence="2 3">
    <name type="scientific">Peronospora effusa</name>
    <dbReference type="NCBI Taxonomy" id="542832"/>
    <lineage>
        <taxon>Eukaryota</taxon>
        <taxon>Sar</taxon>
        <taxon>Stramenopiles</taxon>
        <taxon>Oomycota</taxon>
        <taxon>Peronosporomycetes</taxon>
        <taxon>Peronosporales</taxon>
        <taxon>Peronosporaceae</taxon>
        <taxon>Peronospora</taxon>
    </lineage>
</organism>
<evidence type="ECO:0000313" key="2">
    <source>
        <dbReference type="EMBL" id="RQM12795.1"/>
    </source>
</evidence>
<dbReference type="EMBL" id="QKXF01000309">
    <property type="protein sequence ID" value="RQM12795.1"/>
    <property type="molecule type" value="Genomic_DNA"/>
</dbReference>
<comment type="caution">
    <text evidence="2">The sequence shown here is derived from an EMBL/GenBank/DDBJ whole genome shotgun (WGS) entry which is preliminary data.</text>
</comment>
<dbReference type="AlphaFoldDB" id="A0A3R7W220"/>
<gene>
    <name evidence="2" type="ORF">DD237_004176</name>
</gene>
<dbReference type="Proteomes" id="UP000286097">
    <property type="component" value="Unassembled WGS sequence"/>
</dbReference>
<feature type="region of interest" description="Disordered" evidence="1">
    <location>
        <begin position="402"/>
        <end position="489"/>
    </location>
</feature>
<feature type="compositionally biased region" description="Acidic residues" evidence="1">
    <location>
        <begin position="599"/>
        <end position="611"/>
    </location>
</feature>
<dbReference type="VEuPathDB" id="FungiDB:DD237_004176"/>
<accession>A0A3R7W220</accession>